<dbReference type="InterPro" id="IPR001849">
    <property type="entry name" value="PH_domain"/>
</dbReference>
<dbReference type="SMART" id="SM00233">
    <property type="entry name" value="PH"/>
    <property type="match status" value="1"/>
</dbReference>
<feature type="region of interest" description="Disordered" evidence="2">
    <location>
        <begin position="391"/>
        <end position="414"/>
    </location>
</feature>
<dbReference type="AlphaFoldDB" id="A0AAV6SL53"/>
<dbReference type="GO" id="GO:0007169">
    <property type="term" value="P:cell surface receptor protein tyrosine kinase signaling pathway"/>
    <property type="evidence" value="ECO:0007669"/>
    <property type="project" value="TreeGrafter"/>
</dbReference>
<dbReference type="SMART" id="SM00310">
    <property type="entry name" value="PTBI"/>
    <property type="match status" value="1"/>
</dbReference>
<dbReference type="PANTHER" id="PTHR21258">
    <property type="entry name" value="DOCKING PROTEIN RELATED"/>
    <property type="match status" value="1"/>
</dbReference>
<dbReference type="EMBL" id="JAGKHQ010000004">
    <property type="protein sequence ID" value="KAG7518770.1"/>
    <property type="molecule type" value="Genomic_DNA"/>
</dbReference>
<dbReference type="GO" id="GO:0007265">
    <property type="term" value="P:Ras protein signal transduction"/>
    <property type="evidence" value="ECO:0007669"/>
    <property type="project" value="TreeGrafter"/>
</dbReference>
<evidence type="ECO:0000313" key="5">
    <source>
        <dbReference type="Proteomes" id="UP000693946"/>
    </source>
</evidence>
<feature type="domain" description="IRS-type PTB" evidence="3">
    <location>
        <begin position="161"/>
        <end position="265"/>
    </location>
</feature>
<organism evidence="4 5">
    <name type="scientific">Solea senegalensis</name>
    <name type="common">Senegalese sole</name>
    <dbReference type="NCBI Taxonomy" id="28829"/>
    <lineage>
        <taxon>Eukaryota</taxon>
        <taxon>Metazoa</taxon>
        <taxon>Chordata</taxon>
        <taxon>Craniata</taxon>
        <taxon>Vertebrata</taxon>
        <taxon>Euteleostomi</taxon>
        <taxon>Actinopterygii</taxon>
        <taxon>Neopterygii</taxon>
        <taxon>Teleostei</taxon>
        <taxon>Neoteleostei</taxon>
        <taxon>Acanthomorphata</taxon>
        <taxon>Carangaria</taxon>
        <taxon>Pleuronectiformes</taxon>
        <taxon>Pleuronectoidei</taxon>
        <taxon>Soleidae</taxon>
        <taxon>Solea</taxon>
    </lineage>
</organism>
<dbReference type="InterPro" id="IPR002404">
    <property type="entry name" value="IRS_PTB"/>
</dbReference>
<keyword evidence="5" id="KW-1185">Reference proteome</keyword>
<evidence type="ECO:0000313" key="4">
    <source>
        <dbReference type="EMBL" id="KAG7518770.1"/>
    </source>
</evidence>
<keyword evidence="1" id="KW-0175">Coiled coil</keyword>
<evidence type="ECO:0000259" key="3">
    <source>
        <dbReference type="PROSITE" id="PS51064"/>
    </source>
</evidence>
<protein>
    <submittedName>
        <fullName evidence="4">Docking protein 3</fullName>
    </submittedName>
</protein>
<name>A0AAV6SL53_SOLSE</name>
<dbReference type="Proteomes" id="UP000693946">
    <property type="component" value="Linkage Group LG12"/>
</dbReference>
<gene>
    <name evidence="4" type="ORF">JOB18_043262</name>
</gene>
<dbReference type="SMART" id="SM01244">
    <property type="entry name" value="IRS"/>
    <property type="match status" value="1"/>
</dbReference>
<reference evidence="4 5" key="1">
    <citation type="journal article" date="2021" name="Sci. Rep.">
        <title>Chromosome anchoring in Senegalese sole (Solea senegalensis) reveals sex-associated markers and genome rearrangements in flatfish.</title>
        <authorList>
            <person name="Guerrero-Cozar I."/>
            <person name="Gomez-Garrido J."/>
            <person name="Berbel C."/>
            <person name="Martinez-Blanch J.F."/>
            <person name="Alioto T."/>
            <person name="Claros M.G."/>
            <person name="Gagnaire P.A."/>
            <person name="Manchado M."/>
        </authorList>
    </citation>
    <scope>NUCLEOTIDE SEQUENCE [LARGE SCALE GENOMIC DNA]</scope>
    <source>
        <strain evidence="4">Sse05_10M</strain>
    </source>
</reference>
<dbReference type="GO" id="GO:0043410">
    <property type="term" value="P:positive regulation of MAPK cascade"/>
    <property type="evidence" value="ECO:0007669"/>
    <property type="project" value="TreeGrafter"/>
</dbReference>
<feature type="coiled-coil region" evidence="1">
    <location>
        <begin position="324"/>
        <end position="351"/>
    </location>
</feature>
<comment type="caution">
    <text evidence="4">The sequence shown here is derived from an EMBL/GenBank/DDBJ whole genome shotgun (WGS) entry which is preliminary data.</text>
</comment>
<dbReference type="GO" id="GO:0005737">
    <property type="term" value="C:cytoplasm"/>
    <property type="evidence" value="ECO:0007669"/>
    <property type="project" value="TreeGrafter"/>
</dbReference>
<proteinExistence type="predicted"/>
<evidence type="ECO:0000256" key="2">
    <source>
        <dbReference type="SAM" id="MobiDB-lite"/>
    </source>
</evidence>
<dbReference type="PANTHER" id="PTHR21258:SF58">
    <property type="entry name" value="DOCKING PROTEIN 3-LIKE"/>
    <property type="match status" value="1"/>
</dbReference>
<dbReference type="PROSITE" id="PS51064">
    <property type="entry name" value="IRS_PTB"/>
    <property type="match status" value="1"/>
</dbReference>
<accession>A0AAV6SL53</accession>
<dbReference type="InterPro" id="IPR050996">
    <property type="entry name" value="Docking_Protein_DOK"/>
</dbReference>
<dbReference type="Pfam" id="PF02174">
    <property type="entry name" value="IRS"/>
    <property type="match status" value="1"/>
</dbReference>
<evidence type="ECO:0000256" key="1">
    <source>
        <dbReference type="SAM" id="Coils"/>
    </source>
</evidence>
<sequence length="497" mass="55653">MASVKRLAGMEFIFKEGLVYLQGFKFGKRTWRKVWMVLYKPSSTGIGRLEINSVHMDNIDHRKLGRHKAPERKVVRLSDFLSVTPATEESCPEGCIAFYLHTTQCIYTLASTTSQEWLSALCLLAFQDSEESDKGGLERGNCLTMENNELYSSWNTDLILPPNRYQVTVLSTEASRRCKLSGEYLVSPEKEAIILLTCNTSHTVYYWPYRLLRKFGQVEGGFSIEAGHRCQSGTGVFIFLSTRAPEVFQIILEQCYAVGSSSVQPLSIDRGSLCAQSPDVLPTPTNQPAAPLVYSSADVSAQTEDKPANPCSSNDTAVPNVMPLSHISNSREAVRDEIEEEDEQCHSLEALHLDSDMDDNIYYNLRRFSPRLIRKDNSECIYADSKIAESPTVSPHQTFSSPLHHPDPHPPPCSLYPKPRCQRQPHVNNLIQPWLSTQAQAMDDMKEMEGTISSSAHATPTEDPSSFKYRLAEIISKDLAKFQPPLPYGVGSPTFTQ</sequence>